<evidence type="ECO:0000313" key="9">
    <source>
        <dbReference type="EMBL" id="CAD7232049.1"/>
    </source>
</evidence>
<accession>A0A7R8WHZ3</accession>
<dbReference type="FunFam" id="1.10.472.10:FF:000029">
    <property type="entry name" value="Cyclin h"/>
    <property type="match status" value="1"/>
</dbReference>
<sequence>MSFRRLSRGNFMDALRIVVRAGNGGQGLPSHGGRGGRGGDIYCVGCEGTEFIQVKSKVPGRRYQAENGEPSIKLRLLGKDGNDLNIPVPPGVVLWNAHTKRYLGSVDADGQKVVIAKGGAGGNPRNGFQGTQGEHVNLYMELKLIADVGLVGFPNAGKSTLLRSISRARPAVAAYPFTTIKPTVGQVEFEDLRRYTVADLPGLIEGAHANLGMGHRFLRHVERTAVLLFIVDIGGFRLGPKYAGRTAFETVVLLNKELELYRDDLVTKPALLAVNKMDTYGSAGKFEELKEQLKDIRGSAEKVLHESQLSLEYIKFDDVLPISALKDPHSTHILKARVRQLLDEQTPVSDGLEDEMIQKIREANAPMYPVAPVNIDSTDDSMVGRELQKPMYATSTQRKNWTFADKAQLDTMREEANAEYIKEHQDGTAKLTANEEALLLRNWEINLRDFCRRFQPPMPRYVMGTAFHYFKRFYLHCSVMDYHPKEILVTCVFLACKVEEFNVTTEQFVDNIRGDKEKAYRIIRDNELLLIRSLNFDLNIHNPFRPMEGFFIDIKTRTDWSSEEVDALRQQADEFVDKSFRTDAIFLYAPSQIALAAVLHSCSRNGGTLDSYVMDVLLGTEEAAKHLNTLVEAVRKIKTMVRSVEAQSLSKEDIKAIEKKLDICRNKFNDPNSSEYHKNEEYDGDSD</sequence>
<dbReference type="InterPro" id="IPR027081">
    <property type="entry name" value="CyclinH/Ccl1"/>
</dbReference>
<dbReference type="EMBL" id="OB664160">
    <property type="protein sequence ID" value="CAD7232049.1"/>
    <property type="molecule type" value="Genomic_DNA"/>
</dbReference>
<dbReference type="Gene3D" id="1.10.472.10">
    <property type="entry name" value="Cyclin-like"/>
    <property type="match status" value="2"/>
</dbReference>
<dbReference type="CDD" id="cd01898">
    <property type="entry name" value="Obg"/>
    <property type="match status" value="1"/>
</dbReference>
<keyword evidence="3" id="KW-0547">Nucleotide-binding</keyword>
<dbReference type="InterPro" id="IPR031658">
    <property type="entry name" value="Cyclin_C_2"/>
</dbReference>
<dbReference type="SUPFAM" id="SSF52540">
    <property type="entry name" value="P-loop containing nucleoside triphosphate hydrolases"/>
    <property type="match status" value="1"/>
</dbReference>
<dbReference type="NCBIfam" id="TIGR00569">
    <property type="entry name" value="ccl1"/>
    <property type="match status" value="1"/>
</dbReference>
<dbReference type="CDD" id="cd20524">
    <property type="entry name" value="CYCLIN_CCNH_rpt1"/>
    <property type="match status" value="1"/>
</dbReference>
<comment type="similarity">
    <text evidence="1">Belongs to the cyclin family. Cyclin C subfamily.</text>
</comment>
<comment type="subunit">
    <text evidence="8">Associates primarily with CDK7 and MAT1 to form the CAK complex. CAK can further associate with the core-TFIIH to form the TFIIH basal transcription factor.</text>
</comment>
<dbReference type="GO" id="GO:0006351">
    <property type="term" value="P:DNA-templated transcription"/>
    <property type="evidence" value="ECO:0007669"/>
    <property type="project" value="InterPro"/>
</dbReference>
<dbReference type="InterPro" id="IPR036915">
    <property type="entry name" value="Cyclin-like_sf"/>
</dbReference>
<comment type="function">
    <text evidence="7">Regulates CDK7, the catalytic subunit of the CDK-activating kinase (CAK) enzymatic complex. CAK activates the cyclin-associated kinases CDK1, CDK2, CDK4 and CDK6 by threonine phosphorylation. CAK complexed to the core-TFIIH basal transcription factor activates RNA polymerase II by serine phosphorylation of the repetitive C-terminal domain (CTD) of its large subunit (POLR2A), allowing its escape from the promoter and elongation of the transcripts. Involved in cell cycle control and in RNA transcription by RNA polymerase II. Its expression and activity are constant throughout the cell cycle.</text>
</comment>
<dbReference type="Pfam" id="PF01018">
    <property type="entry name" value="GTP1_OBG"/>
    <property type="match status" value="1"/>
</dbReference>
<dbReference type="InterPro" id="IPR036726">
    <property type="entry name" value="GTP1_OBG_dom_sf"/>
</dbReference>
<evidence type="ECO:0000256" key="5">
    <source>
        <dbReference type="ARBA" id="ARBA00023134"/>
    </source>
</evidence>
<reference evidence="9" key="1">
    <citation type="submission" date="2020-11" db="EMBL/GenBank/DDBJ databases">
        <authorList>
            <person name="Tran Van P."/>
        </authorList>
    </citation>
    <scope>NUCLEOTIDE SEQUENCE</scope>
</reference>
<evidence type="ECO:0000256" key="6">
    <source>
        <dbReference type="ARBA" id="ARBA00023306"/>
    </source>
</evidence>
<dbReference type="GO" id="GO:0005739">
    <property type="term" value="C:mitochondrion"/>
    <property type="evidence" value="ECO:0007669"/>
    <property type="project" value="TreeGrafter"/>
</dbReference>
<dbReference type="PROSITE" id="PS51883">
    <property type="entry name" value="OBG"/>
    <property type="match status" value="1"/>
</dbReference>
<dbReference type="PRINTS" id="PR00326">
    <property type="entry name" value="GTP1OBG"/>
</dbReference>
<dbReference type="GO" id="GO:0003924">
    <property type="term" value="F:GTPase activity"/>
    <property type="evidence" value="ECO:0007669"/>
    <property type="project" value="InterPro"/>
</dbReference>
<dbReference type="Gene3D" id="2.70.210.12">
    <property type="entry name" value="GTP1/OBG domain"/>
    <property type="match status" value="1"/>
</dbReference>
<evidence type="ECO:0000256" key="7">
    <source>
        <dbReference type="ARBA" id="ARBA00025343"/>
    </source>
</evidence>
<organism evidence="9">
    <name type="scientific">Cyprideis torosa</name>
    <dbReference type="NCBI Taxonomy" id="163714"/>
    <lineage>
        <taxon>Eukaryota</taxon>
        <taxon>Metazoa</taxon>
        <taxon>Ecdysozoa</taxon>
        <taxon>Arthropoda</taxon>
        <taxon>Crustacea</taxon>
        <taxon>Oligostraca</taxon>
        <taxon>Ostracoda</taxon>
        <taxon>Podocopa</taxon>
        <taxon>Podocopida</taxon>
        <taxon>Cytherocopina</taxon>
        <taxon>Cytheroidea</taxon>
        <taxon>Cytherideidae</taxon>
        <taxon>Cyprideis</taxon>
    </lineage>
</organism>
<evidence type="ECO:0000256" key="2">
    <source>
        <dbReference type="ARBA" id="ARBA00019496"/>
    </source>
</evidence>
<keyword evidence="5" id="KW-0342">GTP-binding</keyword>
<dbReference type="InterPro" id="IPR045086">
    <property type="entry name" value="OBG_GTPase"/>
</dbReference>
<dbReference type="Pfam" id="PF00134">
    <property type="entry name" value="Cyclin_N"/>
    <property type="match status" value="1"/>
</dbReference>
<dbReference type="OrthoDB" id="347018at2759"/>
<dbReference type="InterPro" id="IPR013763">
    <property type="entry name" value="Cyclin-like_dom"/>
</dbReference>
<dbReference type="InterPro" id="IPR006169">
    <property type="entry name" value="GTP1_OBG_dom"/>
</dbReference>
<dbReference type="GO" id="GO:0042254">
    <property type="term" value="P:ribosome biogenesis"/>
    <property type="evidence" value="ECO:0007669"/>
    <property type="project" value="UniProtKB-UniRule"/>
</dbReference>
<dbReference type="PANTHER" id="PTHR11702">
    <property type="entry name" value="DEVELOPMENTALLY REGULATED GTP-BINDING PROTEIN-RELATED"/>
    <property type="match status" value="1"/>
</dbReference>
<evidence type="ECO:0000256" key="3">
    <source>
        <dbReference type="ARBA" id="ARBA00022741"/>
    </source>
</evidence>
<dbReference type="GO" id="GO:0005525">
    <property type="term" value="F:GTP binding"/>
    <property type="evidence" value="ECO:0007669"/>
    <property type="project" value="UniProtKB-KW"/>
</dbReference>
<keyword evidence="6" id="KW-0131">Cell cycle</keyword>
<protein>
    <recommendedName>
        <fullName evidence="2">Cyclin-H</fullName>
    </recommendedName>
</protein>
<dbReference type="AlphaFoldDB" id="A0A7R8WHZ3"/>
<dbReference type="Pfam" id="PF16899">
    <property type="entry name" value="Cyclin_C_2"/>
    <property type="match status" value="1"/>
</dbReference>
<dbReference type="InterPro" id="IPR006073">
    <property type="entry name" value="GTP-bd"/>
</dbReference>
<evidence type="ECO:0000256" key="8">
    <source>
        <dbReference type="ARBA" id="ARBA00026042"/>
    </source>
</evidence>
<dbReference type="Pfam" id="PF01926">
    <property type="entry name" value="MMR_HSR1"/>
    <property type="match status" value="1"/>
</dbReference>
<evidence type="ECO:0000256" key="1">
    <source>
        <dbReference type="ARBA" id="ARBA00008638"/>
    </source>
</evidence>
<keyword evidence="4" id="KW-0195">Cyclin</keyword>
<dbReference type="SUPFAM" id="SSF47954">
    <property type="entry name" value="Cyclin-like"/>
    <property type="match status" value="2"/>
</dbReference>
<evidence type="ECO:0000256" key="4">
    <source>
        <dbReference type="ARBA" id="ARBA00023127"/>
    </source>
</evidence>
<dbReference type="PROSITE" id="PS51710">
    <property type="entry name" value="G_OBG"/>
    <property type="match status" value="1"/>
</dbReference>
<dbReference type="CDD" id="cd20525">
    <property type="entry name" value="CYCLIN_CCNH_rpt2"/>
    <property type="match status" value="1"/>
</dbReference>
<dbReference type="GO" id="GO:0016538">
    <property type="term" value="F:cyclin-dependent protein serine/threonine kinase regulator activity"/>
    <property type="evidence" value="ECO:0007669"/>
    <property type="project" value="InterPro"/>
</dbReference>
<dbReference type="InterPro" id="IPR027417">
    <property type="entry name" value="P-loop_NTPase"/>
</dbReference>
<proteinExistence type="inferred from homology"/>
<gene>
    <name evidence="9" type="ORF">CTOB1V02_LOCUS9890</name>
</gene>
<name>A0A7R8WHZ3_9CRUS</name>
<dbReference type="InterPro" id="IPR031167">
    <property type="entry name" value="G_OBG"/>
</dbReference>
<dbReference type="GO" id="GO:0070985">
    <property type="term" value="C:transcription factor TFIIK complex"/>
    <property type="evidence" value="ECO:0007669"/>
    <property type="project" value="InterPro"/>
</dbReference>
<dbReference type="InterPro" id="IPR006671">
    <property type="entry name" value="Cyclin_N"/>
</dbReference>
<dbReference type="Gene3D" id="3.40.50.300">
    <property type="entry name" value="P-loop containing nucleotide triphosphate hydrolases"/>
    <property type="match status" value="1"/>
</dbReference>
<dbReference type="SMART" id="SM00385">
    <property type="entry name" value="CYCLIN"/>
    <property type="match status" value="1"/>
</dbReference>
<dbReference type="PANTHER" id="PTHR11702:SF43">
    <property type="entry name" value="GTP-BINDING PROTEIN 10"/>
    <property type="match status" value="1"/>
</dbReference>
<dbReference type="SUPFAM" id="SSF82051">
    <property type="entry name" value="Obg GTP-binding protein N-terminal domain"/>
    <property type="match status" value="1"/>
</dbReference>